<organism evidence="3 4">
    <name type="scientific">Corynebacterium mustelae</name>
    <dbReference type="NCBI Taxonomy" id="571915"/>
    <lineage>
        <taxon>Bacteria</taxon>
        <taxon>Bacillati</taxon>
        <taxon>Actinomycetota</taxon>
        <taxon>Actinomycetes</taxon>
        <taxon>Mycobacteriales</taxon>
        <taxon>Corynebacteriaceae</taxon>
        <taxon>Corynebacterium</taxon>
    </lineage>
</organism>
<proteinExistence type="predicted"/>
<evidence type="ECO:0000259" key="2">
    <source>
        <dbReference type="Pfam" id="PF04892"/>
    </source>
</evidence>
<evidence type="ECO:0000313" key="4">
    <source>
        <dbReference type="Proteomes" id="UP000035199"/>
    </source>
</evidence>
<feature type="domain" description="VanZ-like" evidence="2">
    <location>
        <begin position="17"/>
        <end position="147"/>
    </location>
</feature>
<evidence type="ECO:0000256" key="1">
    <source>
        <dbReference type="SAM" id="Phobius"/>
    </source>
</evidence>
<dbReference type="InterPro" id="IPR006976">
    <property type="entry name" value="VanZ-like"/>
</dbReference>
<dbReference type="PANTHER" id="PTHR36834:SF1">
    <property type="entry name" value="INTEGRAL MEMBRANE PROTEIN"/>
    <property type="match status" value="1"/>
</dbReference>
<dbReference type="AlphaFoldDB" id="A0A0G3H1N7"/>
<feature type="transmembrane region" description="Helical" evidence="1">
    <location>
        <begin position="98"/>
        <end position="120"/>
    </location>
</feature>
<gene>
    <name evidence="3" type="ORF">CMUST_15185</name>
</gene>
<dbReference type="Pfam" id="PF04892">
    <property type="entry name" value="VanZ"/>
    <property type="match status" value="1"/>
</dbReference>
<name>A0A0G3H1N7_9CORY</name>
<sequence length="196" mass="21990">MNFLKDKTLTLTALGVTTLVILALTMLKAFYRIGYLWLPERQRVRKIEWQPFDMILNSKNWFAPVFETVGNILLFIPFGLLVFVVLHQSNRLSTWSRARLALVSIVVGAGFSLIIETAQYVFALGRSDIDDLWCNTLGTIIGVGLAVAAGPQRYRLWCWIALAAAVVFGVIVSYGEELGDAPRIASVMRWAGIPWR</sequence>
<dbReference type="RefSeq" id="WP_047263175.1">
    <property type="nucleotide sequence ID" value="NZ_CP011542.1"/>
</dbReference>
<feature type="transmembrane region" description="Helical" evidence="1">
    <location>
        <begin position="132"/>
        <end position="149"/>
    </location>
</feature>
<dbReference type="Proteomes" id="UP000035199">
    <property type="component" value="Chromosome"/>
</dbReference>
<keyword evidence="1" id="KW-1133">Transmembrane helix</keyword>
<dbReference type="PATRIC" id="fig|571915.4.peg.3259"/>
<feature type="transmembrane region" description="Helical" evidence="1">
    <location>
        <begin position="156"/>
        <end position="175"/>
    </location>
</feature>
<evidence type="ECO:0000313" key="3">
    <source>
        <dbReference type="EMBL" id="AKK07326.1"/>
    </source>
</evidence>
<protein>
    <submittedName>
        <fullName evidence="3">Glycopeptide antibiotics resistance protein</fullName>
    </submittedName>
</protein>
<feature type="transmembrane region" description="Helical" evidence="1">
    <location>
        <begin position="12"/>
        <end position="31"/>
    </location>
</feature>
<dbReference type="KEGG" id="cmv:CMUST_15185"/>
<dbReference type="InterPro" id="IPR053150">
    <property type="entry name" value="Teicoplanin_resist-assoc"/>
</dbReference>
<dbReference type="PANTHER" id="PTHR36834">
    <property type="entry name" value="MEMBRANE PROTEIN-RELATED"/>
    <property type="match status" value="1"/>
</dbReference>
<dbReference type="EMBL" id="CP011542">
    <property type="protein sequence ID" value="AKK07326.1"/>
    <property type="molecule type" value="Genomic_DNA"/>
</dbReference>
<accession>A0A0G3H1N7</accession>
<keyword evidence="1" id="KW-0812">Transmembrane</keyword>
<feature type="transmembrane region" description="Helical" evidence="1">
    <location>
        <begin position="61"/>
        <end position="86"/>
    </location>
</feature>
<dbReference type="OrthoDB" id="4822551at2"/>
<reference evidence="4" key="2">
    <citation type="submission" date="2015-05" db="EMBL/GenBank/DDBJ databases">
        <title>Complete genome sequence of Corynebacterium mustelae DSM 45274, isolated from various tissues of a male ferret with lethal sepsis.</title>
        <authorList>
            <person name="Ruckert C."/>
            <person name="Albersmeier A."/>
            <person name="Winkler A."/>
            <person name="Tauch A."/>
        </authorList>
    </citation>
    <scope>NUCLEOTIDE SEQUENCE [LARGE SCALE GENOMIC DNA]</scope>
    <source>
        <strain evidence="4">DSM 45274</strain>
    </source>
</reference>
<keyword evidence="1" id="KW-0472">Membrane</keyword>
<reference evidence="3 4" key="1">
    <citation type="journal article" date="2015" name="Genome Announc.">
        <title>Complete Genome Sequence of the Type Strain Corynebacterium mustelae DSM 45274, Isolated from Various Tissues of a Male Ferret with Lethal Sepsis.</title>
        <authorList>
            <person name="Ruckert C."/>
            <person name="Eimer J."/>
            <person name="Winkler A."/>
            <person name="Tauch A."/>
        </authorList>
    </citation>
    <scope>NUCLEOTIDE SEQUENCE [LARGE SCALE GENOMIC DNA]</scope>
    <source>
        <strain evidence="3 4">DSM 45274</strain>
    </source>
</reference>
<dbReference type="STRING" id="571915.CMUST_15185"/>
<keyword evidence="4" id="KW-1185">Reference proteome</keyword>